<dbReference type="InterPro" id="IPR043128">
    <property type="entry name" value="Rev_trsase/Diguanyl_cyclase"/>
</dbReference>
<dbReference type="AlphaFoldDB" id="A0A2N9FKP4"/>
<name>A0A2N9FKP4_FAGSY</name>
<protein>
    <recommendedName>
        <fullName evidence="5">Reverse transcriptase domain-containing protein</fullName>
    </recommendedName>
</protein>
<evidence type="ECO:0000313" key="4">
    <source>
        <dbReference type="EMBL" id="SPC87660.1"/>
    </source>
</evidence>
<dbReference type="PANTHER" id="PTHR24559:SF431">
    <property type="entry name" value="RNA-DIRECTED DNA POLYMERASE HOMOLOG"/>
    <property type="match status" value="1"/>
</dbReference>
<evidence type="ECO:0000259" key="2">
    <source>
        <dbReference type="Pfam" id="PF03732"/>
    </source>
</evidence>
<dbReference type="GO" id="GO:0004523">
    <property type="term" value="F:RNA-DNA hybrid ribonuclease activity"/>
    <property type="evidence" value="ECO:0007669"/>
    <property type="project" value="InterPro"/>
</dbReference>
<gene>
    <name evidence="4" type="ORF">FSB_LOCUS15542</name>
</gene>
<reference evidence="4" key="1">
    <citation type="submission" date="2018-02" db="EMBL/GenBank/DDBJ databases">
        <authorList>
            <person name="Cohen D.B."/>
            <person name="Kent A.D."/>
        </authorList>
    </citation>
    <scope>NUCLEOTIDE SEQUENCE</scope>
</reference>
<sequence>MAKADAFMLVGDPIPPTIQNMVVRSEVHGGFDEQAPRKRVEVRYTEARGEGSRTANPRTNIDDLKKNRRIKKLEKELLELRGQPEDHDRQRLKHGSICSWRELSKAFTTHFITNMRKQKEVDSLMALTMKPGETLKLYSGRYWETYNEIDRCGEDLAIRQLRFGLPQGCRIRQSLTNKPPLSMVDLMSRIKQHGDTPGQAARTHEEESYEAVNTTFKEPIFRILPQIKDKLYFIWPPKMGGDPATRESKPYYAYHKERCISQKTVGPTRGSWKTWIIEVIHSHTKAADLRSEARMAAHMQKVFQLSRETQPMPNCLQKEVTEEITFTNQDLEGVQLPHSDALVVTMRVGNFNIKRILIDSGSSAEIMYEPLFRELGLGESDLDRRADPLYRFSIESVMPAGRVTIKEREEEEGRCPQEKCVEKLEKVLLPEVYDEVDKLIKAEAIREVLYLKWLSNTVVIKKKSRKWRVCIDFTDLNKACPKDPFSLPQIDQLVNAMSSHQRMSFLDAFQGFHHISLNSEDQEKTAFITPKGIFCYQVILFRLKNARSMYQRMVTKMFFQQIEKIVEVYVDDMVVKSLREEEHLDDLRNVFDTLRCHHLKLNASKYAFGVGSRKFLGFMLVVNQIFGEYAVKDERMFSYLNETKGLLQRLHNVEIDHIGREMNGHADSLASLASAVAPELKRIITNQADSSAILGLKGWEPIQTIALGALPIVCAPGHRSELALGNPLRSVWRTCRRKIPGSPSHRPRRLESVKGKWVEELQNVLWAYRTTPHVSTGETPFSMTYGVEAVIPLEVGLPTIRSEYFDLVVNEAALATELDLSEERRELVLIHLAIYQNGLRRSYEMQVKSRDLTTRDLVLRKVVGSKKDPTRGKLGPNWERPYKIASVARAGVTPQTH</sequence>
<dbReference type="Pfam" id="PF00078">
    <property type="entry name" value="RVT_1"/>
    <property type="match status" value="1"/>
</dbReference>
<dbReference type="Pfam" id="PF03732">
    <property type="entry name" value="Retrotrans_gag"/>
    <property type="match status" value="1"/>
</dbReference>
<dbReference type="Pfam" id="PF13456">
    <property type="entry name" value="RVT_3"/>
    <property type="match status" value="1"/>
</dbReference>
<dbReference type="CDD" id="cd01647">
    <property type="entry name" value="RT_LTR"/>
    <property type="match status" value="1"/>
</dbReference>
<dbReference type="SUPFAM" id="SSF56672">
    <property type="entry name" value="DNA/RNA polymerases"/>
    <property type="match status" value="1"/>
</dbReference>
<dbReference type="Gene3D" id="3.10.10.10">
    <property type="entry name" value="HIV Type 1 Reverse Transcriptase, subunit A, domain 1"/>
    <property type="match status" value="1"/>
</dbReference>
<evidence type="ECO:0000259" key="1">
    <source>
        <dbReference type="Pfam" id="PF00078"/>
    </source>
</evidence>
<dbReference type="InterPro" id="IPR036397">
    <property type="entry name" value="RNaseH_sf"/>
</dbReference>
<proteinExistence type="predicted"/>
<feature type="domain" description="RNase H type-1" evidence="3">
    <location>
        <begin position="621"/>
        <end position="672"/>
    </location>
</feature>
<dbReference type="GO" id="GO:0003676">
    <property type="term" value="F:nucleic acid binding"/>
    <property type="evidence" value="ECO:0007669"/>
    <property type="project" value="InterPro"/>
</dbReference>
<evidence type="ECO:0008006" key="5">
    <source>
        <dbReference type="Google" id="ProtNLM"/>
    </source>
</evidence>
<evidence type="ECO:0000259" key="3">
    <source>
        <dbReference type="Pfam" id="PF13456"/>
    </source>
</evidence>
<feature type="domain" description="Reverse transcriptase" evidence="1">
    <location>
        <begin position="460"/>
        <end position="619"/>
    </location>
</feature>
<dbReference type="InterPro" id="IPR005162">
    <property type="entry name" value="Retrotrans_gag_dom"/>
</dbReference>
<dbReference type="EMBL" id="OIVN01000935">
    <property type="protein sequence ID" value="SPC87660.1"/>
    <property type="molecule type" value="Genomic_DNA"/>
</dbReference>
<organism evidence="4">
    <name type="scientific">Fagus sylvatica</name>
    <name type="common">Beechnut</name>
    <dbReference type="NCBI Taxonomy" id="28930"/>
    <lineage>
        <taxon>Eukaryota</taxon>
        <taxon>Viridiplantae</taxon>
        <taxon>Streptophyta</taxon>
        <taxon>Embryophyta</taxon>
        <taxon>Tracheophyta</taxon>
        <taxon>Spermatophyta</taxon>
        <taxon>Magnoliopsida</taxon>
        <taxon>eudicotyledons</taxon>
        <taxon>Gunneridae</taxon>
        <taxon>Pentapetalae</taxon>
        <taxon>rosids</taxon>
        <taxon>fabids</taxon>
        <taxon>Fagales</taxon>
        <taxon>Fagaceae</taxon>
        <taxon>Fagus</taxon>
    </lineage>
</organism>
<dbReference type="Gene3D" id="3.30.420.10">
    <property type="entry name" value="Ribonuclease H-like superfamily/Ribonuclease H"/>
    <property type="match status" value="2"/>
</dbReference>
<dbReference type="InterPro" id="IPR002156">
    <property type="entry name" value="RNaseH_domain"/>
</dbReference>
<dbReference type="InterPro" id="IPR000477">
    <property type="entry name" value="RT_dom"/>
</dbReference>
<dbReference type="Gene3D" id="3.30.70.270">
    <property type="match status" value="1"/>
</dbReference>
<feature type="domain" description="Retrotransposon gag" evidence="2">
    <location>
        <begin position="90"/>
        <end position="165"/>
    </location>
</feature>
<accession>A0A2N9FKP4</accession>
<dbReference type="InterPro" id="IPR043502">
    <property type="entry name" value="DNA/RNA_pol_sf"/>
</dbReference>
<dbReference type="PANTHER" id="PTHR24559">
    <property type="entry name" value="TRANSPOSON TY3-I GAG-POL POLYPROTEIN"/>
    <property type="match status" value="1"/>
</dbReference>
<dbReference type="InterPro" id="IPR053134">
    <property type="entry name" value="RNA-dir_DNA_polymerase"/>
</dbReference>